<dbReference type="Pfam" id="PF13843">
    <property type="entry name" value="DDE_Tnp_1_7"/>
    <property type="match status" value="1"/>
</dbReference>
<feature type="compositionally biased region" description="Acidic residues" evidence="1">
    <location>
        <begin position="17"/>
        <end position="27"/>
    </location>
</feature>
<evidence type="ECO:0000256" key="1">
    <source>
        <dbReference type="SAM" id="MobiDB-lite"/>
    </source>
</evidence>
<proteinExistence type="predicted"/>
<feature type="domain" description="PiggyBac transposable element-derived protein" evidence="2">
    <location>
        <begin position="122"/>
        <end position="186"/>
    </location>
</feature>
<sequence>MAYRKRLEESEIAPFLIEEDKETEDGSNSETEDHVSEDNVQSDSEDEYIDEVIEESLNDTSTTSENLRHDHRIVIPPQRVIRGKNRHVWATSKGQSSGRTAAINIVRSNRGPSRMCRYVFEPLGCLQLFITEEIIQEIVQWTNVEISKKHSDTMTSLTFADTNATEIEAFIGLLTLSAAMKDNHLSTVELFDSSFTRSVTRMNGLTPHVFVSPPYLKFGKSGFFLLF</sequence>
<protein>
    <recommendedName>
        <fullName evidence="2">PiggyBac transposable element-derived protein domain-containing protein</fullName>
    </recommendedName>
</protein>
<feature type="region of interest" description="Disordered" evidence="1">
    <location>
        <begin position="1"/>
        <end position="45"/>
    </location>
</feature>
<evidence type="ECO:0000313" key="4">
    <source>
        <dbReference type="Proteomes" id="UP001153954"/>
    </source>
</evidence>
<organism evidence="3 4">
    <name type="scientific">Euphydryas editha</name>
    <name type="common">Edith's checkerspot</name>
    <dbReference type="NCBI Taxonomy" id="104508"/>
    <lineage>
        <taxon>Eukaryota</taxon>
        <taxon>Metazoa</taxon>
        <taxon>Ecdysozoa</taxon>
        <taxon>Arthropoda</taxon>
        <taxon>Hexapoda</taxon>
        <taxon>Insecta</taxon>
        <taxon>Pterygota</taxon>
        <taxon>Neoptera</taxon>
        <taxon>Endopterygota</taxon>
        <taxon>Lepidoptera</taxon>
        <taxon>Glossata</taxon>
        <taxon>Ditrysia</taxon>
        <taxon>Papilionoidea</taxon>
        <taxon>Nymphalidae</taxon>
        <taxon>Nymphalinae</taxon>
        <taxon>Euphydryas</taxon>
    </lineage>
</organism>
<reference evidence="3" key="1">
    <citation type="submission" date="2022-03" db="EMBL/GenBank/DDBJ databases">
        <authorList>
            <person name="Tunstrom K."/>
        </authorList>
    </citation>
    <scope>NUCLEOTIDE SEQUENCE</scope>
</reference>
<dbReference type="Proteomes" id="UP001153954">
    <property type="component" value="Unassembled WGS sequence"/>
</dbReference>
<keyword evidence="4" id="KW-1185">Reference proteome</keyword>
<name>A0AAU9UNR7_EUPED</name>
<accession>A0AAU9UNR7</accession>
<dbReference type="AlphaFoldDB" id="A0AAU9UNR7"/>
<gene>
    <name evidence="3" type="ORF">EEDITHA_LOCUS15973</name>
</gene>
<dbReference type="InterPro" id="IPR029526">
    <property type="entry name" value="PGBD"/>
</dbReference>
<dbReference type="EMBL" id="CAKOGL010000023">
    <property type="protein sequence ID" value="CAH2101191.1"/>
    <property type="molecule type" value="Genomic_DNA"/>
</dbReference>
<comment type="caution">
    <text evidence="3">The sequence shown here is derived from an EMBL/GenBank/DDBJ whole genome shotgun (WGS) entry which is preliminary data.</text>
</comment>
<evidence type="ECO:0000259" key="2">
    <source>
        <dbReference type="Pfam" id="PF13843"/>
    </source>
</evidence>
<evidence type="ECO:0000313" key="3">
    <source>
        <dbReference type="EMBL" id="CAH2101191.1"/>
    </source>
</evidence>